<dbReference type="Gene3D" id="1.10.472.80">
    <property type="entry name" value="Ypt/Rab-GAP domain of gyp1p, domain 3"/>
    <property type="match status" value="1"/>
</dbReference>
<dbReference type="PROSITE" id="PS50086">
    <property type="entry name" value="TBC_RABGAP"/>
    <property type="match status" value="1"/>
</dbReference>
<feature type="domain" description="Rab-GAP TBC" evidence="1">
    <location>
        <begin position="169"/>
        <end position="354"/>
    </location>
</feature>
<accession>A0ABR2WVP8</accession>
<dbReference type="SMART" id="SM00164">
    <property type="entry name" value="TBC"/>
    <property type="match status" value="1"/>
</dbReference>
<name>A0ABR2WVP8_9FUNG</name>
<evidence type="ECO:0000259" key="1">
    <source>
        <dbReference type="PROSITE" id="PS50086"/>
    </source>
</evidence>
<sequence length="441" mass="50814">MSNTTIPRYFVRKPTQDYHTVETSEKKANLDITLVRRLSQQEDIYSSLSQRPQSYSTEYSKRISTDSIDPYSISSASSGSSPLFNDSESGLSVFDIEDEYQELSLAAPVKSSQEYFVEPDSATIVTSGPSSRTSSRLSSGLDLWETLKADFTNLYYSTPELIRELVYSGIPNKHRGEMWQLLSNSQETHLESVYYKLLLEPTEYDKAIVLDLSRTFPTVEEFMAVGGLGQTKMFKVLKAYAVYDTEIGYCQGLGFIVGTLVRQMSEPQAFCVFMQLIETHSLRNMFLPDLRGLELRIFQLRALLHTHFPSLLEHLQEHQVQLGMFLPQWFLSFYAACFTPAFVQRLFDIILMEGALETLFRVALAIFWKVDGPIREMNDFDDIATMLNRGLGTLFESEDELVTQIWEWRDKINEEVLTESEQKYLRIREIFGDSWNEEESY</sequence>
<dbReference type="Gene3D" id="1.10.8.270">
    <property type="entry name" value="putative rabgap domain of human tbc1 domain family member 14 like domains"/>
    <property type="match status" value="1"/>
</dbReference>
<dbReference type="EMBL" id="JASJQH010000247">
    <property type="protein sequence ID" value="KAK9765608.1"/>
    <property type="molecule type" value="Genomic_DNA"/>
</dbReference>
<reference evidence="2 3" key="1">
    <citation type="submission" date="2023-04" db="EMBL/GenBank/DDBJ databases">
        <title>Genome of Basidiobolus ranarum AG-B5.</title>
        <authorList>
            <person name="Stajich J.E."/>
            <person name="Carter-House D."/>
            <person name="Gryganskyi A."/>
        </authorList>
    </citation>
    <scope>NUCLEOTIDE SEQUENCE [LARGE SCALE GENOMIC DNA]</scope>
    <source>
        <strain evidence="2 3">AG-B5</strain>
    </source>
</reference>
<dbReference type="SUPFAM" id="SSF47923">
    <property type="entry name" value="Ypt/Rab-GAP domain of gyp1p"/>
    <property type="match status" value="2"/>
</dbReference>
<proteinExistence type="predicted"/>
<dbReference type="InterPro" id="IPR000195">
    <property type="entry name" value="Rab-GAP-TBC_dom"/>
</dbReference>
<dbReference type="PANTHER" id="PTHR47219">
    <property type="entry name" value="RAB GTPASE-ACTIVATING PROTEIN 1-LIKE"/>
    <property type="match status" value="1"/>
</dbReference>
<dbReference type="Proteomes" id="UP001479436">
    <property type="component" value="Unassembled WGS sequence"/>
</dbReference>
<organism evidence="2 3">
    <name type="scientific">Basidiobolus ranarum</name>
    <dbReference type="NCBI Taxonomy" id="34480"/>
    <lineage>
        <taxon>Eukaryota</taxon>
        <taxon>Fungi</taxon>
        <taxon>Fungi incertae sedis</taxon>
        <taxon>Zoopagomycota</taxon>
        <taxon>Entomophthoromycotina</taxon>
        <taxon>Basidiobolomycetes</taxon>
        <taxon>Basidiobolales</taxon>
        <taxon>Basidiobolaceae</taxon>
        <taxon>Basidiobolus</taxon>
    </lineage>
</organism>
<keyword evidence="3" id="KW-1185">Reference proteome</keyword>
<dbReference type="Pfam" id="PF00566">
    <property type="entry name" value="RabGAP-TBC"/>
    <property type="match status" value="1"/>
</dbReference>
<dbReference type="InterPro" id="IPR035969">
    <property type="entry name" value="Rab-GAP_TBC_sf"/>
</dbReference>
<dbReference type="PANTHER" id="PTHR47219:SF9">
    <property type="entry name" value="GTPASE ACTIVATING PROTEIN AND CENTROSOME-ASSOCIATED, ISOFORM B"/>
    <property type="match status" value="1"/>
</dbReference>
<dbReference type="Gene3D" id="1.10.10.750">
    <property type="entry name" value="Ypt/Rab-GAP domain of gyp1p, domain 1"/>
    <property type="match status" value="1"/>
</dbReference>
<gene>
    <name evidence="2" type="ORF">K7432_005927</name>
</gene>
<comment type="caution">
    <text evidence="2">The sequence shown here is derived from an EMBL/GenBank/DDBJ whole genome shotgun (WGS) entry which is preliminary data.</text>
</comment>
<evidence type="ECO:0000313" key="2">
    <source>
        <dbReference type="EMBL" id="KAK9765608.1"/>
    </source>
</evidence>
<protein>
    <recommendedName>
        <fullName evidence="1">Rab-GAP TBC domain-containing protein</fullName>
    </recommendedName>
</protein>
<evidence type="ECO:0000313" key="3">
    <source>
        <dbReference type="Proteomes" id="UP001479436"/>
    </source>
</evidence>
<dbReference type="InterPro" id="IPR050302">
    <property type="entry name" value="Rab_GAP_TBC_domain"/>
</dbReference>